<feature type="region of interest" description="Disordered" evidence="1">
    <location>
        <begin position="1"/>
        <end position="38"/>
    </location>
</feature>
<sequence>MGEKEEKKKKGGEAGAEKKKEAGGGGGGGGKKEAAAGPTPVVLKVDMHCEGCAMKIKRTVKGLPGVEAVSTDMASNKLTVVGNVDPLKIRERLESKTHKKVDLLTPVPKADPEPNKKAKPDQEQQRKPESKQPKTAVSSTVAMKIRLHCDGCIQRIRKTILKYKGVESVTIDSQKDLVTVTGTMDAGSLVPYLKDKLKRSVDVVAPAKKDDGGAGGGEKKEKSGNAGGEKKEKGGGGGGGDGEKKEKGKGDGGGGDGEKKEKGKGDGGGGDKKKEGGDGEKKKEKEGGGGGGGEKKEAVAATTMEANKMEYYGTYGYGNGNGYGYGNGYHMEMVHAPQMFSDENPNACSIM</sequence>
<dbReference type="Pfam" id="PF00403">
    <property type="entry name" value="HMA"/>
    <property type="match status" value="2"/>
</dbReference>
<feature type="region of interest" description="Disordered" evidence="1">
    <location>
        <begin position="98"/>
        <end position="139"/>
    </location>
</feature>
<dbReference type="GO" id="GO:0046872">
    <property type="term" value="F:metal ion binding"/>
    <property type="evidence" value="ECO:0007669"/>
    <property type="project" value="InterPro"/>
</dbReference>
<accession>A0AAX6H277</accession>
<organism evidence="3 4">
    <name type="scientific">Iris pallida</name>
    <name type="common">Sweet iris</name>
    <dbReference type="NCBI Taxonomy" id="29817"/>
    <lineage>
        <taxon>Eukaryota</taxon>
        <taxon>Viridiplantae</taxon>
        <taxon>Streptophyta</taxon>
        <taxon>Embryophyta</taxon>
        <taxon>Tracheophyta</taxon>
        <taxon>Spermatophyta</taxon>
        <taxon>Magnoliopsida</taxon>
        <taxon>Liliopsida</taxon>
        <taxon>Asparagales</taxon>
        <taxon>Iridaceae</taxon>
        <taxon>Iridoideae</taxon>
        <taxon>Irideae</taxon>
        <taxon>Iris</taxon>
    </lineage>
</organism>
<feature type="compositionally biased region" description="Basic and acidic residues" evidence="1">
    <location>
        <begin position="1"/>
        <end position="22"/>
    </location>
</feature>
<evidence type="ECO:0000313" key="3">
    <source>
        <dbReference type="EMBL" id="KAJ6835119.1"/>
    </source>
</evidence>
<evidence type="ECO:0000256" key="1">
    <source>
        <dbReference type="SAM" id="MobiDB-lite"/>
    </source>
</evidence>
<dbReference type="Gene3D" id="3.30.70.100">
    <property type="match status" value="2"/>
</dbReference>
<dbReference type="InterPro" id="IPR006121">
    <property type="entry name" value="HMA_dom"/>
</dbReference>
<dbReference type="Proteomes" id="UP001140949">
    <property type="component" value="Unassembled WGS sequence"/>
</dbReference>
<evidence type="ECO:0000313" key="4">
    <source>
        <dbReference type="Proteomes" id="UP001140949"/>
    </source>
</evidence>
<reference evidence="3" key="1">
    <citation type="journal article" date="2023" name="GigaByte">
        <title>Genome assembly of the bearded iris, Iris pallida Lam.</title>
        <authorList>
            <person name="Bruccoleri R.E."/>
            <person name="Oakeley E.J."/>
            <person name="Faust A.M.E."/>
            <person name="Altorfer M."/>
            <person name="Dessus-Babus S."/>
            <person name="Burckhardt D."/>
            <person name="Oertli M."/>
            <person name="Naumann U."/>
            <person name="Petersen F."/>
            <person name="Wong J."/>
        </authorList>
    </citation>
    <scope>NUCLEOTIDE SEQUENCE</scope>
    <source>
        <strain evidence="3">GSM-AAB239-AS_SAM_17_03QT</strain>
    </source>
</reference>
<dbReference type="AlphaFoldDB" id="A0AAX6H277"/>
<dbReference type="PANTHER" id="PTHR46413:SF1">
    <property type="entry name" value="HEAVY METAL-ASSOCIATED ISOPRENYLATED PLANT PROTEIN 6"/>
    <property type="match status" value="1"/>
</dbReference>
<dbReference type="InterPro" id="IPR036163">
    <property type="entry name" value="HMA_dom_sf"/>
</dbReference>
<dbReference type="InterPro" id="IPR044594">
    <property type="entry name" value="HIPP01/3/5/6"/>
</dbReference>
<evidence type="ECO:0000259" key="2">
    <source>
        <dbReference type="PROSITE" id="PS50846"/>
    </source>
</evidence>
<proteinExistence type="predicted"/>
<feature type="domain" description="HMA" evidence="2">
    <location>
        <begin position="38"/>
        <end position="101"/>
    </location>
</feature>
<feature type="compositionally biased region" description="Basic and acidic residues" evidence="1">
    <location>
        <begin position="204"/>
        <end position="234"/>
    </location>
</feature>
<dbReference type="PROSITE" id="PS50846">
    <property type="entry name" value="HMA_2"/>
    <property type="match status" value="2"/>
</dbReference>
<name>A0AAX6H277_IRIPA</name>
<feature type="compositionally biased region" description="Basic and acidic residues" evidence="1">
    <location>
        <begin position="241"/>
        <end position="297"/>
    </location>
</feature>
<protein>
    <submittedName>
        <fullName evidence="3">Heavy metal-associated isoprenylated plant protein 3-like</fullName>
    </submittedName>
</protein>
<feature type="compositionally biased region" description="Basic and acidic residues" evidence="1">
    <location>
        <begin position="110"/>
        <end position="132"/>
    </location>
</feature>
<reference evidence="3" key="2">
    <citation type="submission" date="2023-04" db="EMBL/GenBank/DDBJ databases">
        <authorList>
            <person name="Bruccoleri R.E."/>
            <person name="Oakeley E.J."/>
            <person name="Faust A.-M."/>
            <person name="Dessus-Babus S."/>
            <person name="Altorfer M."/>
            <person name="Burckhardt D."/>
            <person name="Oertli M."/>
            <person name="Naumann U."/>
            <person name="Petersen F."/>
            <person name="Wong J."/>
        </authorList>
    </citation>
    <scope>NUCLEOTIDE SEQUENCE</scope>
    <source>
        <strain evidence="3">GSM-AAB239-AS_SAM_17_03QT</strain>
        <tissue evidence="3">Leaf</tissue>
    </source>
</reference>
<comment type="caution">
    <text evidence="3">The sequence shown here is derived from an EMBL/GenBank/DDBJ whole genome shotgun (WGS) entry which is preliminary data.</text>
</comment>
<feature type="region of interest" description="Disordered" evidence="1">
    <location>
        <begin position="204"/>
        <end position="297"/>
    </location>
</feature>
<gene>
    <name evidence="3" type="ORF">M6B38_124110</name>
</gene>
<dbReference type="SUPFAM" id="SSF55008">
    <property type="entry name" value="HMA, heavy metal-associated domain"/>
    <property type="match status" value="2"/>
</dbReference>
<dbReference type="EMBL" id="JANAVB010013597">
    <property type="protein sequence ID" value="KAJ6835119.1"/>
    <property type="molecule type" value="Genomic_DNA"/>
</dbReference>
<feature type="domain" description="HMA" evidence="2">
    <location>
        <begin position="138"/>
        <end position="205"/>
    </location>
</feature>
<dbReference type="PANTHER" id="PTHR46413">
    <property type="entry name" value="HEAVY METAL-ASSOCIATED ISOPRENYLATED PLANT PROTEIN 6"/>
    <property type="match status" value="1"/>
</dbReference>
<dbReference type="CDD" id="cd00371">
    <property type="entry name" value="HMA"/>
    <property type="match status" value="2"/>
</dbReference>
<keyword evidence="4" id="KW-1185">Reference proteome</keyword>